<dbReference type="Proteomes" id="UP001152759">
    <property type="component" value="Chromosome 4"/>
</dbReference>
<evidence type="ECO:0000313" key="2">
    <source>
        <dbReference type="EMBL" id="CAH0388262.1"/>
    </source>
</evidence>
<organism evidence="2 3">
    <name type="scientific">Bemisia tabaci</name>
    <name type="common">Sweetpotato whitefly</name>
    <name type="synonym">Aleurodes tabaci</name>
    <dbReference type="NCBI Taxonomy" id="7038"/>
    <lineage>
        <taxon>Eukaryota</taxon>
        <taxon>Metazoa</taxon>
        <taxon>Ecdysozoa</taxon>
        <taxon>Arthropoda</taxon>
        <taxon>Hexapoda</taxon>
        <taxon>Insecta</taxon>
        <taxon>Pterygota</taxon>
        <taxon>Neoptera</taxon>
        <taxon>Paraneoptera</taxon>
        <taxon>Hemiptera</taxon>
        <taxon>Sternorrhyncha</taxon>
        <taxon>Aleyrodoidea</taxon>
        <taxon>Aleyrodidae</taxon>
        <taxon>Aleyrodinae</taxon>
        <taxon>Bemisia</taxon>
    </lineage>
</organism>
<keyword evidence="3" id="KW-1185">Reference proteome</keyword>
<dbReference type="AlphaFoldDB" id="A0A9P0ADH2"/>
<evidence type="ECO:0000313" key="3">
    <source>
        <dbReference type="Proteomes" id="UP001152759"/>
    </source>
</evidence>
<gene>
    <name evidence="2" type="ORF">BEMITA_LOCUS7184</name>
</gene>
<proteinExistence type="predicted"/>
<name>A0A9P0ADH2_BEMTA</name>
<accession>A0A9P0ADH2</accession>
<protein>
    <submittedName>
        <fullName evidence="2">Uncharacterized protein</fullName>
    </submittedName>
</protein>
<sequence length="149" mass="16213">MYLQTHIFASCELPLNVTDGETAKLGIGSWVDIRGAEVGPAPSTVLLGPSQTTSRTQAIGLEINVSLKQRYDVLHRISKALRVPGVPAPPIGLVAAAYQLCNNDEIATMNFLKQQWGAVVARDLLRRRRKKSSAKRLQFPKPDNPPAAS</sequence>
<feature type="region of interest" description="Disordered" evidence="1">
    <location>
        <begin position="130"/>
        <end position="149"/>
    </location>
</feature>
<dbReference type="EMBL" id="OU963865">
    <property type="protein sequence ID" value="CAH0388262.1"/>
    <property type="molecule type" value="Genomic_DNA"/>
</dbReference>
<evidence type="ECO:0000256" key="1">
    <source>
        <dbReference type="SAM" id="MobiDB-lite"/>
    </source>
</evidence>
<reference evidence="2" key="1">
    <citation type="submission" date="2021-12" db="EMBL/GenBank/DDBJ databases">
        <authorList>
            <person name="King R."/>
        </authorList>
    </citation>
    <scope>NUCLEOTIDE SEQUENCE</scope>
</reference>